<evidence type="ECO:0000256" key="9">
    <source>
        <dbReference type="SAM" id="Phobius"/>
    </source>
</evidence>
<dbReference type="InterPro" id="IPR004089">
    <property type="entry name" value="MCPsignal_dom"/>
</dbReference>
<dbReference type="EMBL" id="WTVR01000020">
    <property type="protein sequence ID" value="NMF89143.1"/>
    <property type="molecule type" value="Genomic_DNA"/>
</dbReference>
<evidence type="ECO:0000259" key="10">
    <source>
        <dbReference type="PROSITE" id="PS50111"/>
    </source>
</evidence>
<dbReference type="Gene3D" id="1.10.287.950">
    <property type="entry name" value="Methyl-accepting chemotaxis protein"/>
    <property type="match status" value="1"/>
</dbReference>
<proteinExistence type="inferred from homology"/>
<organism evidence="12 13">
    <name type="scientific">Aromatoleum petrolei</name>
    <dbReference type="NCBI Taxonomy" id="76116"/>
    <lineage>
        <taxon>Bacteria</taxon>
        <taxon>Pseudomonadati</taxon>
        <taxon>Pseudomonadota</taxon>
        <taxon>Betaproteobacteria</taxon>
        <taxon>Rhodocyclales</taxon>
        <taxon>Rhodocyclaceae</taxon>
        <taxon>Aromatoleum</taxon>
    </lineage>
</organism>
<dbReference type="InterPro" id="IPR003660">
    <property type="entry name" value="HAMP_dom"/>
</dbReference>
<evidence type="ECO:0000256" key="8">
    <source>
        <dbReference type="PROSITE-ProRule" id="PRU00284"/>
    </source>
</evidence>
<feature type="transmembrane region" description="Helical" evidence="9">
    <location>
        <begin position="13"/>
        <end position="33"/>
    </location>
</feature>
<evidence type="ECO:0000256" key="7">
    <source>
        <dbReference type="ARBA" id="ARBA00029447"/>
    </source>
</evidence>
<evidence type="ECO:0000313" key="12">
    <source>
        <dbReference type="EMBL" id="NMF89143.1"/>
    </source>
</evidence>
<accession>A0ABX1MR94</accession>
<dbReference type="SMART" id="SM00283">
    <property type="entry name" value="MA"/>
    <property type="match status" value="1"/>
</dbReference>
<dbReference type="SMART" id="SM01049">
    <property type="entry name" value="Cache_2"/>
    <property type="match status" value="1"/>
</dbReference>
<keyword evidence="3 9" id="KW-0812">Transmembrane</keyword>
<protein>
    <submittedName>
        <fullName evidence="12">HAMP domain-containing protein</fullName>
    </submittedName>
</protein>
<evidence type="ECO:0000256" key="1">
    <source>
        <dbReference type="ARBA" id="ARBA00004651"/>
    </source>
</evidence>
<dbReference type="RefSeq" id="WP_169206523.1">
    <property type="nucleotide sequence ID" value="NZ_CP059560.1"/>
</dbReference>
<comment type="similarity">
    <text evidence="7">Belongs to the methyl-accepting chemotaxis (MCP) protein family.</text>
</comment>
<dbReference type="CDD" id="cd06225">
    <property type="entry name" value="HAMP"/>
    <property type="match status" value="1"/>
</dbReference>
<keyword evidence="4 9" id="KW-1133">Transmembrane helix</keyword>
<dbReference type="Gene3D" id="3.30.450.20">
    <property type="entry name" value="PAS domain"/>
    <property type="match status" value="1"/>
</dbReference>
<dbReference type="Pfam" id="PF00672">
    <property type="entry name" value="HAMP"/>
    <property type="match status" value="1"/>
</dbReference>
<sequence>MIQFKDIPVARKIGLVLGLTMLLVAAGVAFMIYGERERMYRDRLTVIQALVDQAITVINEQAALTDAGTLSEEQARQIAVTTIGKMRFGDGDYFWIQDSKARMLAHPIKPELNGKDLSDFKDAGGQRIFVRFAEIGRQGGEFHYMWPKPGYTEPQPKISYVKRAARWDWIVGTGVYTDDIETAFRHGLLGNAGLLAGIFALALLLATLILRRYVTGPIGHLDAVMAKVARDGDLTVNYGYSSKDEIGSMSSAFQRLLTTLRDSLGAIQRDAQSVAASSERLAIAAQQVRSSTEQQSESASSMSAAVEQMTVSIAHVADSTHGVRELGDRSVAEGHDGAVHTDHLSVELGKVQSAIEDANGTLDEFVDATQFITNLTRHVREIADQTNLLALNAAIEAARAGEQGRGFAVVADEVRKLAEKSGHTANEINVHTQRIATQGEAVESAMSASRERLGAARTLMSKVAAVLSHAEASALETRTGLAEISSAMSEQTAVTSDIAKNIECIAQMADENTAAAGQTAEAAEELRQVSGQLNTTVERFRI</sequence>
<feature type="transmembrane region" description="Helical" evidence="9">
    <location>
        <begin position="188"/>
        <end position="210"/>
    </location>
</feature>
<evidence type="ECO:0000256" key="3">
    <source>
        <dbReference type="ARBA" id="ARBA00022692"/>
    </source>
</evidence>
<evidence type="ECO:0000256" key="6">
    <source>
        <dbReference type="ARBA" id="ARBA00023224"/>
    </source>
</evidence>
<dbReference type="SUPFAM" id="SSF58104">
    <property type="entry name" value="Methyl-accepting chemotaxis protein (MCP) signaling domain"/>
    <property type="match status" value="1"/>
</dbReference>
<evidence type="ECO:0000256" key="5">
    <source>
        <dbReference type="ARBA" id="ARBA00023136"/>
    </source>
</evidence>
<dbReference type="PROSITE" id="PS50111">
    <property type="entry name" value="CHEMOTAXIS_TRANSDUC_2"/>
    <property type="match status" value="1"/>
</dbReference>
<dbReference type="PROSITE" id="PS50885">
    <property type="entry name" value="HAMP"/>
    <property type="match status" value="1"/>
</dbReference>
<evidence type="ECO:0000313" key="13">
    <source>
        <dbReference type="Proteomes" id="UP000652074"/>
    </source>
</evidence>
<gene>
    <name evidence="12" type="ORF">GPA26_11730</name>
</gene>
<dbReference type="Proteomes" id="UP000652074">
    <property type="component" value="Unassembled WGS sequence"/>
</dbReference>
<dbReference type="SMART" id="SM00304">
    <property type="entry name" value="HAMP"/>
    <property type="match status" value="1"/>
</dbReference>
<dbReference type="InterPro" id="IPR033480">
    <property type="entry name" value="sCache_2"/>
</dbReference>
<evidence type="ECO:0000256" key="2">
    <source>
        <dbReference type="ARBA" id="ARBA00022475"/>
    </source>
</evidence>
<dbReference type="Pfam" id="PF17200">
    <property type="entry name" value="sCache_2"/>
    <property type="match status" value="1"/>
</dbReference>
<dbReference type="PANTHER" id="PTHR32089:SF119">
    <property type="entry name" value="METHYL-ACCEPTING CHEMOTAXIS PROTEIN CTPL"/>
    <property type="match status" value="1"/>
</dbReference>
<comment type="caution">
    <text evidence="12">The sequence shown here is derived from an EMBL/GenBank/DDBJ whole genome shotgun (WGS) entry which is preliminary data.</text>
</comment>
<dbReference type="PANTHER" id="PTHR32089">
    <property type="entry name" value="METHYL-ACCEPTING CHEMOTAXIS PROTEIN MCPB"/>
    <property type="match status" value="1"/>
</dbReference>
<keyword evidence="6 8" id="KW-0807">Transducer</keyword>
<reference evidence="12 13" key="1">
    <citation type="submission" date="2019-12" db="EMBL/GenBank/DDBJ databases">
        <title>Comparative genomics gives insights into the taxonomy of the Azoarcus-Aromatoleum group and reveals separate origins of nif in the plant-associated Azoarcus and non-plant-associated Aromatoleum sub-groups.</title>
        <authorList>
            <person name="Lafos M."/>
            <person name="Maluk M."/>
            <person name="Batista M."/>
            <person name="Junghare M."/>
            <person name="Carmona M."/>
            <person name="Faoro H."/>
            <person name="Cruz L.M."/>
            <person name="Battistoni F."/>
            <person name="De Souza E."/>
            <person name="Pedrosa F."/>
            <person name="Chen W.-M."/>
            <person name="Poole P.S."/>
            <person name="Dixon R.A."/>
            <person name="James E.K."/>
        </authorList>
    </citation>
    <scope>NUCLEOTIDE SEQUENCE [LARGE SCALE GENOMIC DNA]</scope>
    <source>
        <strain evidence="12 13">ToN1</strain>
    </source>
</reference>
<keyword evidence="2" id="KW-1003">Cell membrane</keyword>
<evidence type="ECO:0000256" key="4">
    <source>
        <dbReference type="ARBA" id="ARBA00022989"/>
    </source>
</evidence>
<evidence type="ECO:0000259" key="11">
    <source>
        <dbReference type="PROSITE" id="PS50885"/>
    </source>
</evidence>
<feature type="domain" description="Methyl-accepting transducer" evidence="10">
    <location>
        <begin position="270"/>
        <end position="506"/>
    </location>
</feature>
<dbReference type="Pfam" id="PF00015">
    <property type="entry name" value="MCPsignal"/>
    <property type="match status" value="1"/>
</dbReference>
<keyword evidence="5 9" id="KW-0472">Membrane</keyword>
<keyword evidence="13" id="KW-1185">Reference proteome</keyword>
<name>A0ABX1MR94_9RHOO</name>
<feature type="domain" description="HAMP" evidence="11">
    <location>
        <begin position="212"/>
        <end position="265"/>
    </location>
</feature>
<comment type="subcellular location">
    <subcellularLocation>
        <location evidence="1">Cell membrane</location>
        <topology evidence="1">Multi-pass membrane protein</topology>
    </subcellularLocation>
</comment>